<dbReference type="SUPFAM" id="SSF109854">
    <property type="entry name" value="DinB/YfiT-like putative metalloenzymes"/>
    <property type="match status" value="1"/>
</dbReference>
<accession>A0A918SDQ2</accession>
<dbReference type="InterPro" id="IPR024775">
    <property type="entry name" value="DinB-like"/>
</dbReference>
<evidence type="ECO:0000313" key="3">
    <source>
        <dbReference type="Proteomes" id="UP000610456"/>
    </source>
</evidence>
<comment type="caution">
    <text evidence="2">The sequence shown here is derived from an EMBL/GenBank/DDBJ whole genome shotgun (WGS) entry which is preliminary data.</text>
</comment>
<proteinExistence type="predicted"/>
<reference evidence="2" key="1">
    <citation type="journal article" date="2014" name="Int. J. Syst. Evol. Microbiol.">
        <title>Complete genome sequence of Corynebacterium casei LMG S-19264T (=DSM 44701T), isolated from a smear-ripened cheese.</title>
        <authorList>
            <consortium name="US DOE Joint Genome Institute (JGI-PGF)"/>
            <person name="Walter F."/>
            <person name="Albersmeier A."/>
            <person name="Kalinowski J."/>
            <person name="Ruckert C."/>
        </authorList>
    </citation>
    <scope>NUCLEOTIDE SEQUENCE</scope>
    <source>
        <strain evidence="2">KCTC 12719</strain>
    </source>
</reference>
<dbReference type="EMBL" id="BMXB01000006">
    <property type="protein sequence ID" value="GHA37549.1"/>
    <property type="molecule type" value="Genomic_DNA"/>
</dbReference>
<dbReference type="AlphaFoldDB" id="A0A918SDQ2"/>
<feature type="domain" description="DinB-like" evidence="1">
    <location>
        <begin position="24"/>
        <end position="147"/>
    </location>
</feature>
<name>A0A918SDQ2_9FLAO</name>
<sequence length="159" mass="18936">MNAMEALKKQLVKHLNGGEAFMPLEEMLKEISFQKLGERPKNLPYSFYELFYHICFTQNDILNYCTEIQYKAPNWPKDYWPAHREPQNEKDWRNLVENYRKDREELTKVIMDPEIELTETVPSNSSHTFLREILLVIEHSAYHSGQMLIVLRHLGLHTT</sequence>
<dbReference type="InterPro" id="IPR034660">
    <property type="entry name" value="DinB/YfiT-like"/>
</dbReference>
<dbReference type="Proteomes" id="UP000610456">
    <property type="component" value="Unassembled WGS sequence"/>
</dbReference>
<reference evidence="2" key="2">
    <citation type="submission" date="2020-09" db="EMBL/GenBank/DDBJ databases">
        <authorList>
            <person name="Sun Q."/>
            <person name="Kim S."/>
        </authorList>
    </citation>
    <scope>NUCLEOTIDE SEQUENCE</scope>
    <source>
        <strain evidence="2">KCTC 12719</strain>
    </source>
</reference>
<evidence type="ECO:0000259" key="1">
    <source>
        <dbReference type="Pfam" id="PF12867"/>
    </source>
</evidence>
<dbReference type="Pfam" id="PF12867">
    <property type="entry name" value="DinB_2"/>
    <property type="match status" value="1"/>
</dbReference>
<gene>
    <name evidence="2" type="ORF">GCM10007103_18710</name>
</gene>
<keyword evidence="3" id="KW-1185">Reference proteome</keyword>
<protein>
    <recommendedName>
        <fullName evidence="1">DinB-like domain-containing protein</fullName>
    </recommendedName>
</protein>
<dbReference type="Gene3D" id="1.20.120.450">
    <property type="entry name" value="dinb family like domain"/>
    <property type="match status" value="1"/>
</dbReference>
<organism evidence="2 3">
    <name type="scientific">Salinimicrobium marinum</name>
    <dbReference type="NCBI Taxonomy" id="680283"/>
    <lineage>
        <taxon>Bacteria</taxon>
        <taxon>Pseudomonadati</taxon>
        <taxon>Bacteroidota</taxon>
        <taxon>Flavobacteriia</taxon>
        <taxon>Flavobacteriales</taxon>
        <taxon>Flavobacteriaceae</taxon>
        <taxon>Salinimicrobium</taxon>
    </lineage>
</organism>
<evidence type="ECO:0000313" key="2">
    <source>
        <dbReference type="EMBL" id="GHA37549.1"/>
    </source>
</evidence>